<dbReference type="OrthoDB" id="10650310at2759"/>
<accession>A0A9W7GI69</accession>
<comment type="caution">
    <text evidence="1">The sequence shown here is derived from an EMBL/GenBank/DDBJ whole genome shotgun (WGS) entry which is preliminary data.</text>
</comment>
<keyword evidence="2" id="KW-1185">Reference proteome</keyword>
<gene>
    <name evidence="1" type="ORF">TrCOL_g5952</name>
</gene>
<organism evidence="1 2">
    <name type="scientific">Triparma columacea</name>
    <dbReference type="NCBI Taxonomy" id="722753"/>
    <lineage>
        <taxon>Eukaryota</taxon>
        <taxon>Sar</taxon>
        <taxon>Stramenopiles</taxon>
        <taxon>Ochrophyta</taxon>
        <taxon>Bolidophyceae</taxon>
        <taxon>Parmales</taxon>
        <taxon>Triparmaceae</taxon>
        <taxon>Triparma</taxon>
    </lineage>
</organism>
<name>A0A9W7GI69_9STRA</name>
<reference evidence="2" key="1">
    <citation type="journal article" date="2023" name="Commun. Biol.">
        <title>Genome analysis of Parmales, the sister group of diatoms, reveals the evolutionary specialization of diatoms from phago-mixotrophs to photoautotrophs.</title>
        <authorList>
            <person name="Ban H."/>
            <person name="Sato S."/>
            <person name="Yoshikawa S."/>
            <person name="Yamada K."/>
            <person name="Nakamura Y."/>
            <person name="Ichinomiya M."/>
            <person name="Sato N."/>
            <person name="Blanc-Mathieu R."/>
            <person name="Endo H."/>
            <person name="Kuwata A."/>
            <person name="Ogata H."/>
        </authorList>
    </citation>
    <scope>NUCLEOTIDE SEQUENCE [LARGE SCALE GENOMIC DNA]</scope>
</reference>
<dbReference type="AlphaFoldDB" id="A0A9W7GI69"/>
<dbReference type="Proteomes" id="UP001165065">
    <property type="component" value="Unassembled WGS sequence"/>
</dbReference>
<sequence>MASSNVIIGEGGNVARYGRRASPSAGEERIASVHLRGVTSALHGIPQPFYLSVLKDVADQSSFNMLIRGEDDGLLGLGTRDSEVVHFNGVGTEQQYDLRSESLRSQLEHEYKEQQISFDWTHHEIDGQAHNKVLELIQILHRLTRERSLEEAMQHLRTEPGYRRDNIIDFSETKCFETLLFVHGLYEPEDFMSRTRLEGKEHFEPEDFEGCLKVAPGPCISCAGSFHILTGYEWHFRFWHDKSFHNMELQFQNMKLQFIVDHPECFNRGDIADLEISNIPRNIPSPENVEVCPDDVRDRISYWNHQRSSYLPTCQLMLDTSSPPPWRMSGLCSHKTGGTFAADYDVRPESESFWDAYESRSRGFEYNHNHNHNHGDFRRYQQYVSYEFSFLPSWGDLAMLGKMVLINLLMLGGAMVLMRGSISRRNGGFFFGGRGGGGVKSLINTQGISSKFLDSIITNNHK</sequence>
<evidence type="ECO:0000313" key="2">
    <source>
        <dbReference type="Proteomes" id="UP001165065"/>
    </source>
</evidence>
<proteinExistence type="predicted"/>
<dbReference type="EMBL" id="BRYA01000257">
    <property type="protein sequence ID" value="GMI45605.1"/>
    <property type="molecule type" value="Genomic_DNA"/>
</dbReference>
<evidence type="ECO:0000313" key="1">
    <source>
        <dbReference type="EMBL" id="GMI45605.1"/>
    </source>
</evidence>
<protein>
    <submittedName>
        <fullName evidence="1">Uncharacterized protein</fullName>
    </submittedName>
</protein>